<evidence type="ECO:0000259" key="2">
    <source>
        <dbReference type="SMART" id="SM00355"/>
    </source>
</evidence>
<feature type="compositionally biased region" description="Polar residues" evidence="1">
    <location>
        <begin position="507"/>
        <end position="516"/>
    </location>
</feature>
<feature type="domain" description="C2H2-type" evidence="2">
    <location>
        <begin position="186"/>
        <end position="210"/>
    </location>
</feature>
<feature type="compositionally biased region" description="Polar residues" evidence="1">
    <location>
        <begin position="275"/>
        <end position="285"/>
    </location>
</feature>
<evidence type="ECO:0000313" key="4">
    <source>
        <dbReference type="EMBL" id="KAJ8450106.1"/>
    </source>
</evidence>
<reference evidence="4" key="1">
    <citation type="submission" date="2022-04" db="EMBL/GenBank/DDBJ databases">
        <title>Carnegiea gigantea Genome sequencing and assembly v2.</title>
        <authorList>
            <person name="Copetti D."/>
            <person name="Sanderson M.J."/>
            <person name="Burquez A."/>
            <person name="Wojciechowski M.F."/>
        </authorList>
    </citation>
    <scope>NUCLEOTIDE SEQUENCE</scope>
    <source>
        <strain evidence="4">SGP5-SGP5p</strain>
        <tissue evidence="4">Aerial part</tissue>
    </source>
</reference>
<evidence type="ECO:0000256" key="1">
    <source>
        <dbReference type="SAM" id="MobiDB-lite"/>
    </source>
</evidence>
<gene>
    <name evidence="4" type="ORF">Cgig2_033300</name>
</gene>
<name>A0A9Q1QQM0_9CARY</name>
<feature type="region of interest" description="Disordered" evidence="1">
    <location>
        <begin position="71"/>
        <end position="93"/>
    </location>
</feature>
<feature type="region of interest" description="Disordered" evidence="1">
    <location>
        <begin position="230"/>
        <end position="322"/>
    </location>
</feature>
<keyword evidence="5" id="KW-1185">Reference proteome</keyword>
<dbReference type="GO" id="GO:0008270">
    <property type="term" value="F:zinc ion binding"/>
    <property type="evidence" value="ECO:0007669"/>
    <property type="project" value="InterPro"/>
</dbReference>
<feature type="compositionally biased region" description="Basic and acidic residues" evidence="1">
    <location>
        <begin position="313"/>
        <end position="322"/>
    </location>
</feature>
<dbReference type="SMART" id="SM00355">
    <property type="entry name" value="ZnF_C2H2"/>
    <property type="match status" value="2"/>
</dbReference>
<feature type="compositionally biased region" description="Basic and acidic residues" evidence="1">
    <location>
        <begin position="518"/>
        <end position="528"/>
    </location>
</feature>
<organism evidence="4 5">
    <name type="scientific">Carnegiea gigantea</name>
    <dbReference type="NCBI Taxonomy" id="171969"/>
    <lineage>
        <taxon>Eukaryota</taxon>
        <taxon>Viridiplantae</taxon>
        <taxon>Streptophyta</taxon>
        <taxon>Embryophyta</taxon>
        <taxon>Tracheophyta</taxon>
        <taxon>Spermatophyta</taxon>
        <taxon>Magnoliopsida</taxon>
        <taxon>eudicotyledons</taxon>
        <taxon>Gunneridae</taxon>
        <taxon>Pentapetalae</taxon>
        <taxon>Caryophyllales</taxon>
        <taxon>Cactineae</taxon>
        <taxon>Cactaceae</taxon>
        <taxon>Cactoideae</taxon>
        <taxon>Echinocereeae</taxon>
        <taxon>Carnegiea</taxon>
    </lineage>
</organism>
<feature type="compositionally biased region" description="Basic and acidic residues" evidence="1">
    <location>
        <begin position="543"/>
        <end position="564"/>
    </location>
</feature>
<dbReference type="EMBL" id="JAKOGI010000017">
    <property type="protein sequence ID" value="KAJ8450106.1"/>
    <property type="molecule type" value="Genomic_DNA"/>
</dbReference>
<dbReference type="InterPro" id="IPR036236">
    <property type="entry name" value="Znf_C2H2_sf"/>
</dbReference>
<comment type="caution">
    <text evidence="4">The sequence shown here is derived from an EMBL/GenBank/DDBJ whole genome shotgun (WGS) entry which is preliminary data.</text>
</comment>
<dbReference type="Gene3D" id="3.30.160.60">
    <property type="entry name" value="Classic Zinc Finger"/>
    <property type="match status" value="2"/>
</dbReference>
<feature type="compositionally biased region" description="Polar residues" evidence="1">
    <location>
        <begin position="230"/>
        <end position="246"/>
    </location>
</feature>
<evidence type="ECO:0000313" key="5">
    <source>
        <dbReference type="Proteomes" id="UP001153076"/>
    </source>
</evidence>
<feature type="compositionally biased region" description="Low complexity" evidence="1">
    <location>
        <begin position="257"/>
        <end position="268"/>
    </location>
</feature>
<feature type="region of interest" description="Disordered" evidence="1">
    <location>
        <begin position="109"/>
        <end position="186"/>
    </location>
</feature>
<feature type="compositionally biased region" description="Basic residues" evidence="1">
    <location>
        <begin position="154"/>
        <end position="164"/>
    </location>
</feature>
<evidence type="ECO:0000259" key="3">
    <source>
        <dbReference type="SMART" id="SM00451"/>
    </source>
</evidence>
<dbReference type="InterPro" id="IPR003604">
    <property type="entry name" value="Matrin/U1-like-C_Znf_C2H2"/>
</dbReference>
<dbReference type="PANTHER" id="PTHR47487">
    <property type="entry name" value="OS06G0651300 PROTEIN-RELATED"/>
    <property type="match status" value="1"/>
</dbReference>
<feature type="domain" description="C2H2-type" evidence="2">
    <location>
        <begin position="333"/>
        <end position="357"/>
    </location>
</feature>
<dbReference type="Proteomes" id="UP001153076">
    <property type="component" value="Unassembled WGS sequence"/>
</dbReference>
<dbReference type="OrthoDB" id="434647at2759"/>
<feature type="compositionally biased region" description="Polar residues" evidence="1">
    <location>
        <begin position="529"/>
        <end position="542"/>
    </location>
</feature>
<dbReference type="AlphaFoldDB" id="A0A9Q1QQM0"/>
<dbReference type="PANTHER" id="PTHR47487:SF3">
    <property type="entry name" value="GLUTENIN, HIGH MOLECULAR WEIGHT SUBUNIT 12-LIKE"/>
    <property type="match status" value="1"/>
</dbReference>
<feature type="domain" description="U1-type" evidence="3">
    <location>
        <begin position="183"/>
        <end position="217"/>
    </location>
</feature>
<dbReference type="Pfam" id="PF12874">
    <property type="entry name" value="zf-met"/>
    <property type="match status" value="2"/>
</dbReference>
<dbReference type="GO" id="GO:0003676">
    <property type="term" value="F:nucleic acid binding"/>
    <property type="evidence" value="ECO:0007669"/>
    <property type="project" value="InterPro"/>
</dbReference>
<dbReference type="SMART" id="SM00451">
    <property type="entry name" value="ZnF_U1"/>
    <property type="match status" value="2"/>
</dbReference>
<feature type="compositionally biased region" description="Basic residues" evidence="1">
    <location>
        <begin position="289"/>
        <end position="304"/>
    </location>
</feature>
<accession>A0A9Q1QQM0</accession>
<feature type="region of interest" description="Disordered" evidence="1">
    <location>
        <begin position="1"/>
        <end position="33"/>
    </location>
</feature>
<feature type="region of interest" description="Disordered" evidence="1">
    <location>
        <begin position="505"/>
        <end position="564"/>
    </location>
</feature>
<proteinExistence type="predicted"/>
<sequence>MEGQQYHYQYQTHNDANSESVSLSYDPSQVQSYDQSTQPYYAYHHHHYSQPQQQQQQDYSSYYYSDYSNSYSTYHTQNDPNSIHPPGVPIPAETQQSHLQNTHNLYHQHGISATQPPPSHGICCQMPSMQPSHSTHSGRGNQSLRGGGCGTFGRHGRERSRGRGKPPSGSSAPTVAAPGKPPPQKARCELCKVDCNTLEILEQHKNGKKHKKNLKVHEELQNLSRQLTAVNPQMTALRSNPENVASNKPEGSASKPASAEAQAEGASGNDETPRTEPSSGASPSEKSVRKNRLIGRGGFKRSMRGGRGGKLMKAHDGSSRPVEPLKPRLGFPFICELCNVKCESQVVYESHIAGKKHLTNAKRFQGNKGALGGGLQALYPSIPNVASTSIVPQVHQQGPQDAQALASMILSQQNLQDPQAAQAALAQLLNQHGIHDAQTLFVQLIPYLLAQSQASGLFATSVAGFRMVDAQNPQNNAFPAGAGSQIAVTENGPQHQNVTANAEIEQGMQQNDTSDYGKSLDKPIERAFENNNVGSEQVPSATTKEEQALSEQEKQSSRELRREE</sequence>
<feature type="domain" description="U1-type" evidence="3">
    <location>
        <begin position="330"/>
        <end position="364"/>
    </location>
</feature>
<protein>
    <submittedName>
        <fullName evidence="4">Uncharacterized protein</fullName>
    </submittedName>
</protein>
<dbReference type="InterPro" id="IPR013087">
    <property type="entry name" value="Znf_C2H2_type"/>
</dbReference>
<dbReference type="SUPFAM" id="SSF57667">
    <property type="entry name" value="beta-beta-alpha zinc fingers"/>
    <property type="match status" value="2"/>
</dbReference>
<feature type="compositionally biased region" description="Polar residues" evidence="1">
    <location>
        <begin position="127"/>
        <end position="144"/>
    </location>
</feature>